<keyword evidence="1" id="KW-1133">Transmembrane helix</keyword>
<sequence length="347" mass="41271">MTIKKIILKIILTKNRIRFFIILLILFVLFWLIVNSLNFSVKDRPMEFGVTFSHKYASQTLGLDWPEVYWAIITELGVKKLRLVAHWDEIEAGDNEYNFNDLDWMIDEAGKIGIEVILAVGRRTPRWPECHDPLWIKDLTKQDQDLALLNMLERSIKHFKKYDNITAWQVENEPFLKIFGKCPKPDIELIKKEIKLVKSLDTRPILITDSGELSNWQTAASLADIFGTTMYKTVWNKFFGVWRYPLPPVFYYLKAKRINKQYDLRKIIVSELQAEPWFPVDQDITYVSLYDQFNSFSLKDFENNLEYVKAAGFGESYLWGVEWWYWLAKVKDRPEFWRQAITIWQKE</sequence>
<evidence type="ECO:0000313" key="2">
    <source>
        <dbReference type="EMBL" id="OIO16852.1"/>
    </source>
</evidence>
<feature type="transmembrane region" description="Helical" evidence="1">
    <location>
        <begin position="20"/>
        <end position="41"/>
    </location>
</feature>
<comment type="caution">
    <text evidence="2">The sequence shown here is derived from an EMBL/GenBank/DDBJ whole genome shotgun (WGS) entry which is preliminary data.</text>
</comment>
<dbReference type="SUPFAM" id="SSF51445">
    <property type="entry name" value="(Trans)glycosidases"/>
    <property type="match status" value="1"/>
</dbReference>
<accession>A0A1J4TWZ5</accession>
<protein>
    <submittedName>
        <fullName evidence="2">Uncharacterized protein</fullName>
    </submittedName>
</protein>
<dbReference type="Gene3D" id="3.20.20.80">
    <property type="entry name" value="Glycosidases"/>
    <property type="match status" value="1"/>
</dbReference>
<dbReference type="Proteomes" id="UP000182465">
    <property type="component" value="Unassembled WGS sequence"/>
</dbReference>
<keyword evidence="1" id="KW-0812">Transmembrane</keyword>
<evidence type="ECO:0000313" key="3">
    <source>
        <dbReference type="Proteomes" id="UP000182465"/>
    </source>
</evidence>
<proteinExistence type="predicted"/>
<dbReference type="EMBL" id="MNVB01000050">
    <property type="protein sequence ID" value="OIO16852.1"/>
    <property type="molecule type" value="Genomic_DNA"/>
</dbReference>
<reference evidence="2 3" key="1">
    <citation type="journal article" date="2016" name="Environ. Microbiol.">
        <title>Genomic resolution of a cold subsurface aquifer community provides metabolic insights for novel microbes adapted to high CO concentrations.</title>
        <authorList>
            <person name="Probst A.J."/>
            <person name="Castelle C.J."/>
            <person name="Singh A."/>
            <person name="Brown C.T."/>
            <person name="Anantharaman K."/>
            <person name="Sharon I."/>
            <person name="Hug L.A."/>
            <person name="Burstein D."/>
            <person name="Emerson J.B."/>
            <person name="Thomas B.C."/>
            <person name="Banfield J.F."/>
        </authorList>
    </citation>
    <scope>NUCLEOTIDE SEQUENCE [LARGE SCALE GENOMIC DNA]</scope>
    <source>
        <strain evidence="2">CG1_02_38_13</strain>
    </source>
</reference>
<keyword evidence="1" id="KW-0472">Membrane</keyword>
<name>A0A1J4TWZ5_9BACT</name>
<dbReference type="InterPro" id="IPR017853">
    <property type="entry name" value="GH"/>
</dbReference>
<gene>
    <name evidence="2" type="ORF">AUJ29_02225</name>
</gene>
<evidence type="ECO:0000256" key="1">
    <source>
        <dbReference type="SAM" id="Phobius"/>
    </source>
</evidence>
<organism evidence="2 3">
    <name type="scientific">Candidatus Kuenenbacteria bacterium CG1_02_38_13</name>
    <dbReference type="NCBI Taxonomy" id="1805235"/>
    <lineage>
        <taxon>Bacteria</taxon>
        <taxon>Candidatus Kueneniibacteriota</taxon>
    </lineage>
</organism>
<dbReference type="AlphaFoldDB" id="A0A1J4TWZ5"/>